<organism evidence="1">
    <name type="scientific">viral metagenome</name>
    <dbReference type="NCBI Taxonomy" id="1070528"/>
    <lineage>
        <taxon>unclassified sequences</taxon>
        <taxon>metagenomes</taxon>
        <taxon>organismal metagenomes</taxon>
    </lineage>
</organism>
<proteinExistence type="predicted"/>
<name>A0A6M3LS29_9ZZZZ</name>
<evidence type="ECO:0000313" key="1">
    <source>
        <dbReference type="EMBL" id="QJA96312.1"/>
    </source>
</evidence>
<sequence length="58" mass="6840">MLHLEWNTIGLQAREELLCGACINTRFAHYEWEEIDLWLRKLISKSLALRSKRTVVIA</sequence>
<protein>
    <submittedName>
        <fullName evidence="1">Uncharacterized protein</fullName>
    </submittedName>
</protein>
<reference evidence="1" key="1">
    <citation type="submission" date="2020-03" db="EMBL/GenBank/DDBJ databases">
        <title>The deep terrestrial virosphere.</title>
        <authorList>
            <person name="Holmfeldt K."/>
            <person name="Nilsson E."/>
            <person name="Simone D."/>
            <person name="Lopez-Fernandez M."/>
            <person name="Wu X."/>
            <person name="de Brujin I."/>
            <person name="Lundin D."/>
            <person name="Andersson A."/>
            <person name="Bertilsson S."/>
            <person name="Dopson M."/>
        </authorList>
    </citation>
    <scope>NUCLEOTIDE SEQUENCE</scope>
    <source>
        <strain evidence="1">MM415B09686</strain>
    </source>
</reference>
<accession>A0A6M3LS29</accession>
<dbReference type="EMBL" id="MT143388">
    <property type="protein sequence ID" value="QJA96312.1"/>
    <property type="molecule type" value="Genomic_DNA"/>
</dbReference>
<gene>
    <name evidence="1" type="ORF">MM415B09686_0004</name>
</gene>
<dbReference type="AlphaFoldDB" id="A0A6M3LS29"/>